<name>A0A1Y1I7L1_KLENI</name>
<evidence type="ECO:0000256" key="10">
    <source>
        <dbReference type="RuleBase" id="RU362049"/>
    </source>
</evidence>
<comment type="subcellular location">
    <subcellularLocation>
        <location evidence="10">Plastid</location>
        <location evidence="10">Chloroplast</location>
    </subcellularLocation>
</comment>
<dbReference type="Pfam" id="PF00890">
    <property type="entry name" value="FAD_binding_2"/>
    <property type="match status" value="1"/>
</dbReference>
<keyword evidence="5 10" id="KW-0285">Flavoprotein</keyword>
<dbReference type="Gene3D" id="3.90.700.10">
    <property type="entry name" value="Succinate dehydrogenase/fumarate reductase flavoprotein, catalytic domain"/>
    <property type="match status" value="1"/>
</dbReference>
<evidence type="ECO:0000256" key="3">
    <source>
        <dbReference type="ARBA" id="ARBA00008562"/>
    </source>
</evidence>
<evidence type="ECO:0000313" key="15">
    <source>
        <dbReference type="Proteomes" id="UP000054558"/>
    </source>
</evidence>
<evidence type="ECO:0000256" key="5">
    <source>
        <dbReference type="ARBA" id="ARBA00022630"/>
    </source>
</evidence>
<dbReference type="UniPathway" id="UPA00253">
    <property type="reaction ID" value="UER00326"/>
</dbReference>
<evidence type="ECO:0000259" key="12">
    <source>
        <dbReference type="Pfam" id="PF00890"/>
    </source>
</evidence>
<comment type="cofactor">
    <cofactor evidence="1 10">
        <name>FAD</name>
        <dbReference type="ChEBI" id="CHEBI:57692"/>
    </cofactor>
</comment>
<comment type="function">
    <text evidence="10">Catalyzes the oxidation of L-aspartate to iminoaspartate.</text>
</comment>
<accession>A0A1Y1I7L1</accession>
<feature type="compositionally biased region" description="Basic and acidic residues" evidence="11">
    <location>
        <begin position="573"/>
        <end position="599"/>
    </location>
</feature>
<dbReference type="PANTHER" id="PTHR42716">
    <property type="entry name" value="L-ASPARTATE OXIDASE"/>
    <property type="match status" value="1"/>
</dbReference>
<dbReference type="PANTHER" id="PTHR42716:SF2">
    <property type="entry name" value="L-ASPARTATE OXIDASE, CHLOROPLASTIC"/>
    <property type="match status" value="1"/>
</dbReference>
<evidence type="ECO:0000259" key="13">
    <source>
        <dbReference type="Pfam" id="PF02910"/>
    </source>
</evidence>
<dbReference type="InterPro" id="IPR015939">
    <property type="entry name" value="Fum_Rdtase/Succ_DH_flav-like_C"/>
</dbReference>
<dbReference type="InterPro" id="IPR037099">
    <property type="entry name" value="Fum_R/Succ_DH_flav-like_C_sf"/>
</dbReference>
<dbReference type="GO" id="GO:0009507">
    <property type="term" value="C:chloroplast"/>
    <property type="evidence" value="ECO:0000318"/>
    <property type="project" value="GO_Central"/>
</dbReference>
<dbReference type="InterPro" id="IPR005288">
    <property type="entry name" value="NadB"/>
</dbReference>
<proteinExistence type="inferred from homology"/>
<dbReference type="FunFam" id="3.90.700.10:FF:000002">
    <property type="entry name" value="L-aspartate oxidase"/>
    <property type="match status" value="1"/>
</dbReference>
<dbReference type="SUPFAM" id="SSF51905">
    <property type="entry name" value="FAD/NAD(P)-binding domain"/>
    <property type="match status" value="1"/>
</dbReference>
<dbReference type="AlphaFoldDB" id="A0A1Y1I7L1"/>
<keyword evidence="15" id="KW-1185">Reference proteome</keyword>
<feature type="region of interest" description="Disordered" evidence="11">
    <location>
        <begin position="728"/>
        <end position="748"/>
    </location>
</feature>
<dbReference type="SUPFAM" id="SSF56425">
    <property type="entry name" value="Succinate dehydrogenase/fumarate reductase flavoprotein, catalytic domain"/>
    <property type="match status" value="1"/>
</dbReference>
<dbReference type="InterPro" id="IPR003953">
    <property type="entry name" value="FAD-dep_OxRdtase_2_FAD-bd"/>
</dbReference>
<evidence type="ECO:0000256" key="1">
    <source>
        <dbReference type="ARBA" id="ARBA00001974"/>
    </source>
</evidence>
<dbReference type="Pfam" id="PF02910">
    <property type="entry name" value="Succ_DH_flav_C"/>
    <property type="match status" value="1"/>
</dbReference>
<dbReference type="STRING" id="105231.A0A1Y1I7L1"/>
<protein>
    <recommendedName>
        <fullName evidence="4 10">L-aspartate oxidase</fullName>
        <ecNumber evidence="4 10">1.4.3.16</ecNumber>
    </recommendedName>
</protein>
<evidence type="ECO:0000256" key="6">
    <source>
        <dbReference type="ARBA" id="ARBA00022642"/>
    </source>
</evidence>
<keyword evidence="6 10" id="KW-0662">Pyridine nucleotide biosynthesis</keyword>
<dbReference type="Gene3D" id="3.50.50.60">
    <property type="entry name" value="FAD/NAD(P)-binding domain"/>
    <property type="match status" value="1"/>
</dbReference>
<evidence type="ECO:0000256" key="8">
    <source>
        <dbReference type="ARBA" id="ARBA00023002"/>
    </source>
</evidence>
<dbReference type="Proteomes" id="UP000054558">
    <property type="component" value="Unassembled WGS sequence"/>
</dbReference>
<dbReference type="OrthoDB" id="71672at2759"/>
<evidence type="ECO:0000256" key="11">
    <source>
        <dbReference type="SAM" id="MobiDB-lite"/>
    </source>
</evidence>
<evidence type="ECO:0000256" key="9">
    <source>
        <dbReference type="ARBA" id="ARBA00050942"/>
    </source>
</evidence>
<keyword evidence="8 10" id="KW-0560">Oxidoreductase</keyword>
<keyword evidence="7 10" id="KW-0274">FAD</keyword>
<sequence length="748" mass="81251">MLSQAVQLRRQSGALSQTLVQHPENSAVGCQHSSVCFRSVGSKGSIRQSASAHLWSSTARKFASANLKVTRMGWSIDEWREGPGGCAVEAHPPVKSMSLLGNWRIGSAGWGLGSTSCSIEARREPPSALGKRIASAVAEVLAEASKDGKSNRTTKQHRFWKKSDEPTQQFDFVVIGSGVAGLKYALSVAEHGSVAVVTKSAARESNTNYAQGGIASVLDSNDSVDNHIRDTIVAGAFLSDEQAVEIVCREGPDRVRELIAMGASFDKGADGTLHLTKEGGHSHSRIVHAADVTGREIERALLTAVASSPNISVYEHHFVVDLLTSQSNEGTVCHGVDAIDVASGKVIRFLASATLLAAGGAGHVYPNTTNPLVATGDGVAMAHRAGGVIANMEFVQFHPTSLADAALKRGPKRENAFLITEAVRGSGGLLFNQAGERFMPKYDPREELAPRDVVARSIDDQLKQRGEKYVLLDISHKPRDEILSHFPNIAKECLKYGIDITRDGIPVVPAAHYMCGGIQTGLHGETSIRGLWACGEVAHTGLHGANRLASNSLLEALVFAERAASPSIAHVKQARDSESRDSDVHDELETVAGRWERPRTRSPLQTSETDEVREETRRRRKQLQEIMFDYVGIVRSTERLTKALKELRSVRKAWESFLEERGWSAGIVSVEVCEMRNLLDVAKLIVQSALVRRESRGLHFTTDHLEYVESERHPTLLFPEGTNLTKWGSQNKESNSKADKTSQVAISA</sequence>
<dbReference type="InterPro" id="IPR027477">
    <property type="entry name" value="Succ_DH/fumarate_Rdtase_cat_sf"/>
</dbReference>
<dbReference type="OMA" id="HCVQWLI"/>
<evidence type="ECO:0000256" key="4">
    <source>
        <dbReference type="ARBA" id="ARBA00012173"/>
    </source>
</evidence>
<dbReference type="Gene3D" id="1.20.58.100">
    <property type="entry name" value="Fumarate reductase/succinate dehydrogenase flavoprotein-like, C-terminal domain"/>
    <property type="match status" value="1"/>
</dbReference>
<comment type="catalytic activity">
    <reaction evidence="9 10">
        <text>L-aspartate + O2 = iminosuccinate + H2O2</text>
        <dbReference type="Rhea" id="RHEA:25876"/>
        <dbReference type="ChEBI" id="CHEBI:15379"/>
        <dbReference type="ChEBI" id="CHEBI:16240"/>
        <dbReference type="ChEBI" id="CHEBI:29991"/>
        <dbReference type="ChEBI" id="CHEBI:77875"/>
        <dbReference type="EC" id="1.4.3.16"/>
    </reaction>
</comment>
<evidence type="ECO:0000256" key="7">
    <source>
        <dbReference type="ARBA" id="ARBA00022827"/>
    </source>
</evidence>
<gene>
    <name evidence="14" type="ORF">KFL_003220160</name>
</gene>
<feature type="domain" description="Fumarate reductase/succinate dehydrogenase flavoprotein-like C-terminal" evidence="13">
    <location>
        <begin position="620"/>
        <end position="706"/>
    </location>
</feature>
<comment type="similarity">
    <text evidence="3 10">Belongs to the FAD-dependent oxidoreductase 2 family. NadB subfamily.</text>
</comment>
<feature type="domain" description="FAD-dependent oxidoreductase 2 FAD-binding" evidence="12">
    <location>
        <begin position="171"/>
        <end position="553"/>
    </location>
</feature>
<dbReference type="InterPro" id="IPR036188">
    <property type="entry name" value="FAD/NAD-bd_sf"/>
</dbReference>
<evidence type="ECO:0000313" key="14">
    <source>
        <dbReference type="EMBL" id="GAQ86954.1"/>
    </source>
</evidence>
<reference evidence="14 15" key="1">
    <citation type="journal article" date="2014" name="Nat. Commun.">
        <title>Klebsormidium flaccidum genome reveals primary factors for plant terrestrial adaptation.</title>
        <authorList>
            <person name="Hori K."/>
            <person name="Maruyama F."/>
            <person name="Fujisawa T."/>
            <person name="Togashi T."/>
            <person name="Yamamoto N."/>
            <person name="Seo M."/>
            <person name="Sato S."/>
            <person name="Yamada T."/>
            <person name="Mori H."/>
            <person name="Tajima N."/>
            <person name="Moriyama T."/>
            <person name="Ikeuchi M."/>
            <person name="Watanabe M."/>
            <person name="Wada H."/>
            <person name="Kobayashi K."/>
            <person name="Saito M."/>
            <person name="Masuda T."/>
            <person name="Sasaki-Sekimoto Y."/>
            <person name="Mashiguchi K."/>
            <person name="Awai K."/>
            <person name="Shimojima M."/>
            <person name="Masuda S."/>
            <person name="Iwai M."/>
            <person name="Nobusawa T."/>
            <person name="Narise T."/>
            <person name="Kondo S."/>
            <person name="Saito H."/>
            <person name="Sato R."/>
            <person name="Murakawa M."/>
            <person name="Ihara Y."/>
            <person name="Oshima-Yamada Y."/>
            <person name="Ohtaka K."/>
            <person name="Satoh M."/>
            <person name="Sonobe K."/>
            <person name="Ishii M."/>
            <person name="Ohtani R."/>
            <person name="Kanamori-Sato M."/>
            <person name="Honoki R."/>
            <person name="Miyazaki D."/>
            <person name="Mochizuki H."/>
            <person name="Umetsu J."/>
            <person name="Higashi K."/>
            <person name="Shibata D."/>
            <person name="Kamiya Y."/>
            <person name="Sato N."/>
            <person name="Nakamura Y."/>
            <person name="Tabata S."/>
            <person name="Ida S."/>
            <person name="Kurokawa K."/>
            <person name="Ohta H."/>
        </authorList>
    </citation>
    <scope>NUCLEOTIDE SEQUENCE [LARGE SCALE GENOMIC DNA]</scope>
    <source>
        <strain evidence="14 15">NIES-2285</strain>
    </source>
</reference>
<organism evidence="14 15">
    <name type="scientific">Klebsormidium nitens</name>
    <name type="common">Green alga</name>
    <name type="synonym">Ulothrix nitens</name>
    <dbReference type="NCBI Taxonomy" id="105231"/>
    <lineage>
        <taxon>Eukaryota</taxon>
        <taxon>Viridiplantae</taxon>
        <taxon>Streptophyta</taxon>
        <taxon>Klebsormidiophyceae</taxon>
        <taxon>Klebsormidiales</taxon>
        <taxon>Klebsormidiaceae</taxon>
        <taxon>Klebsormidium</taxon>
    </lineage>
</organism>
<dbReference type="SUPFAM" id="SSF46977">
    <property type="entry name" value="Succinate dehydrogenase/fumarate reductase flavoprotein C-terminal domain"/>
    <property type="match status" value="1"/>
</dbReference>
<evidence type="ECO:0000256" key="2">
    <source>
        <dbReference type="ARBA" id="ARBA00004950"/>
    </source>
</evidence>
<dbReference type="GO" id="GO:0008734">
    <property type="term" value="F:L-aspartate oxidase activity"/>
    <property type="evidence" value="ECO:0000318"/>
    <property type="project" value="GO_Central"/>
</dbReference>
<dbReference type="EMBL" id="DF237271">
    <property type="protein sequence ID" value="GAQ86954.1"/>
    <property type="molecule type" value="Genomic_DNA"/>
</dbReference>
<comment type="pathway">
    <text evidence="2 10">Cofactor biosynthesis; NAD(+) biosynthesis; iminoaspartate from L-aspartate (oxidase route): step 1/1.</text>
</comment>
<dbReference type="GO" id="GO:0034628">
    <property type="term" value="P:'de novo' NAD+ biosynthetic process from L-aspartate"/>
    <property type="evidence" value="ECO:0000318"/>
    <property type="project" value="GO_Central"/>
</dbReference>
<feature type="region of interest" description="Disordered" evidence="11">
    <location>
        <begin position="570"/>
        <end position="616"/>
    </location>
</feature>
<dbReference type="EC" id="1.4.3.16" evidence="4 10"/>
<dbReference type="NCBIfam" id="TIGR00551">
    <property type="entry name" value="nadB"/>
    <property type="match status" value="1"/>
</dbReference>
<dbReference type="PRINTS" id="PR00368">
    <property type="entry name" value="FADPNR"/>
</dbReference>